<comment type="similarity">
    <text evidence="2 7">Belongs to the glycosyl hydrolase 27 family.</text>
</comment>
<feature type="compositionally biased region" description="Polar residues" evidence="8">
    <location>
        <begin position="177"/>
        <end position="202"/>
    </location>
</feature>
<dbReference type="Pfam" id="PF16499">
    <property type="entry name" value="Melibiase_2"/>
    <property type="match status" value="1"/>
</dbReference>
<evidence type="ECO:0000259" key="10">
    <source>
        <dbReference type="Pfam" id="PF17801"/>
    </source>
</evidence>
<evidence type="ECO:0000256" key="7">
    <source>
        <dbReference type="RuleBase" id="RU361168"/>
    </source>
</evidence>
<accession>A0AAD2Q5E0</accession>
<comment type="catalytic activity">
    <reaction evidence="1 7">
        <text>Hydrolysis of terminal, non-reducing alpha-D-galactose residues in alpha-D-galactosides, including galactose oligosaccharides, galactomannans and galactolipids.</text>
        <dbReference type="EC" id="3.2.1.22"/>
    </reaction>
</comment>
<name>A0AAD2Q5E0_9AGAR</name>
<feature type="region of interest" description="Disordered" evidence="8">
    <location>
        <begin position="1"/>
        <end position="24"/>
    </location>
</feature>
<evidence type="ECO:0000256" key="8">
    <source>
        <dbReference type="SAM" id="MobiDB-lite"/>
    </source>
</evidence>
<keyword evidence="4" id="KW-0732">Signal</keyword>
<protein>
    <recommendedName>
        <fullName evidence="3 7">Alpha-galactosidase</fullName>
        <ecNumber evidence="3 7">3.2.1.22</ecNumber>
    </recommendedName>
    <alternativeName>
        <fullName evidence="7">Melibiase</fullName>
    </alternativeName>
</protein>
<dbReference type="AlphaFoldDB" id="A0AAD2Q5E0"/>
<dbReference type="InterPro" id="IPR041233">
    <property type="entry name" value="Melibiase_C"/>
</dbReference>
<dbReference type="Gene3D" id="3.20.20.70">
    <property type="entry name" value="Aldolase class I"/>
    <property type="match status" value="1"/>
</dbReference>
<evidence type="ECO:0000256" key="2">
    <source>
        <dbReference type="ARBA" id="ARBA00009743"/>
    </source>
</evidence>
<reference evidence="11" key="1">
    <citation type="submission" date="2023-11" db="EMBL/GenBank/DDBJ databases">
        <authorList>
            <person name="De Vega J J."/>
            <person name="De Vega J J."/>
        </authorList>
    </citation>
    <scope>NUCLEOTIDE SEQUENCE</scope>
</reference>
<evidence type="ECO:0000313" key="11">
    <source>
        <dbReference type="EMBL" id="CAK5278093.1"/>
    </source>
</evidence>
<feature type="compositionally biased region" description="Polar residues" evidence="8">
    <location>
        <begin position="131"/>
        <end position="152"/>
    </location>
</feature>
<evidence type="ECO:0000256" key="6">
    <source>
        <dbReference type="ARBA" id="ARBA00023295"/>
    </source>
</evidence>
<organism evidence="11 12">
    <name type="scientific">Mycena citricolor</name>
    <dbReference type="NCBI Taxonomy" id="2018698"/>
    <lineage>
        <taxon>Eukaryota</taxon>
        <taxon>Fungi</taxon>
        <taxon>Dikarya</taxon>
        <taxon>Basidiomycota</taxon>
        <taxon>Agaricomycotina</taxon>
        <taxon>Agaricomycetes</taxon>
        <taxon>Agaricomycetidae</taxon>
        <taxon>Agaricales</taxon>
        <taxon>Marasmiineae</taxon>
        <taxon>Mycenaceae</taxon>
        <taxon>Mycena</taxon>
    </lineage>
</organism>
<dbReference type="InterPro" id="IPR013780">
    <property type="entry name" value="Glyco_hydro_b"/>
</dbReference>
<dbReference type="PRINTS" id="PR00740">
    <property type="entry name" value="GLHYDRLASE27"/>
</dbReference>
<dbReference type="PANTHER" id="PTHR11452:SF61">
    <property type="entry name" value="ALPHA-GALACTOSIDASE B-RELATED"/>
    <property type="match status" value="1"/>
</dbReference>
<keyword evidence="7" id="KW-1015">Disulfide bond</keyword>
<keyword evidence="9" id="KW-0472">Membrane</keyword>
<feature type="region of interest" description="Disordered" evidence="8">
    <location>
        <begin position="108"/>
        <end position="159"/>
    </location>
</feature>
<dbReference type="CDD" id="cd14792">
    <property type="entry name" value="GH27"/>
    <property type="match status" value="1"/>
</dbReference>
<evidence type="ECO:0000256" key="9">
    <source>
        <dbReference type="SAM" id="Phobius"/>
    </source>
</evidence>
<comment type="caution">
    <text evidence="11">The sequence shown here is derived from an EMBL/GenBank/DDBJ whole genome shotgun (WGS) entry which is preliminary data.</text>
</comment>
<dbReference type="Gene3D" id="2.60.40.1180">
    <property type="entry name" value="Golgi alpha-mannosidase II"/>
    <property type="match status" value="1"/>
</dbReference>
<feature type="transmembrane region" description="Helical" evidence="9">
    <location>
        <begin position="292"/>
        <end position="311"/>
    </location>
</feature>
<keyword evidence="9" id="KW-0812">Transmembrane</keyword>
<dbReference type="PANTHER" id="PTHR11452">
    <property type="entry name" value="ALPHA-GALACTOSIDASE/ALPHA-N-ACETYLGALACTOSAMINIDASE"/>
    <property type="match status" value="1"/>
</dbReference>
<feature type="transmembrane region" description="Helical" evidence="9">
    <location>
        <begin position="230"/>
        <end position="252"/>
    </location>
</feature>
<dbReference type="SUPFAM" id="SSF51445">
    <property type="entry name" value="(Trans)glycosidases"/>
    <property type="match status" value="1"/>
</dbReference>
<evidence type="ECO:0000256" key="4">
    <source>
        <dbReference type="ARBA" id="ARBA00022729"/>
    </source>
</evidence>
<keyword evidence="6 7" id="KW-0326">Glycosidase</keyword>
<keyword evidence="5 7" id="KW-0378">Hydrolase</keyword>
<feature type="domain" description="Alpha galactosidase C-terminal" evidence="10">
    <location>
        <begin position="672"/>
        <end position="747"/>
    </location>
</feature>
<dbReference type="InterPro" id="IPR013785">
    <property type="entry name" value="Aldolase_TIM"/>
</dbReference>
<evidence type="ECO:0000313" key="12">
    <source>
        <dbReference type="Proteomes" id="UP001295794"/>
    </source>
</evidence>
<sequence length="775" mass="83457">MSVFARRLGTRPRQGPKSAAQSAVSSSSVLHSSIAISSSISNAPVVAAPLHTADTQSGSSQTEIPAPRPSAFPVPIPVLSSPPFSTTEVFSAVVIIFGNTSSVASASSSAVSSSPSVSHSSEVVTSGRPAGTSSGAVSTPTQIQRPQSSHDQLSSSSSVLPLPVGLSSSLSIASTVAPSRTTDGTSGTVSPSSASIHPSITSGAPVARPTVAPVSSGATSNDPSINRRGVIGAAIGALLGFVLVFFLAWVFLKRYRFRSKPGIEARREEACSANCYPESSVLERGWTLRASIVATALVSLLLGMSLSAAAVHNSGNLTSLTMRLVGLKWGPAHLTDVAEHKVGRLPASCSHGIQQCVYKFSPTFLLDKRLSFQLERVSLRHQRDAHTRNGRAREAAWAAHRRLQLHQYRRLLFAEAAHGGRDIVEDPAKFPSGMRSLVDKIHGLGLKAGIYSDAGWFTCALYPGSYQNEERDVKLFNEEWGFDLLKYDNCAVPFDDITHENIIGRYTHMADAIASQSKTSGKAPMILSLCEWGRQQPSLWARDLGQSWRTTNDITPNWDSVKYIIDLNSFQSWATDFYGHGDLDMLEVGNGDLTYEEAKTHFTVWALLKSPLLIPLAVKFTFGQLASMTEETLSILTNYEIIAINQDAVVGKALTPFRWGVNPDFTPSRQYPAQYWSGQSENGTVVMLINVLDEAADMTFNLTESPWLRAGRTYSVRDLWTHTSNGTAIRNVTVSAVPAHGVVALLLQDSGNEPEGLEPRCSVREGCIDKNGTFV</sequence>
<keyword evidence="12" id="KW-1185">Reference proteome</keyword>
<evidence type="ECO:0000256" key="3">
    <source>
        <dbReference type="ARBA" id="ARBA00012755"/>
    </source>
</evidence>
<dbReference type="EMBL" id="CAVNYO010000421">
    <property type="protein sequence ID" value="CAK5278093.1"/>
    <property type="molecule type" value="Genomic_DNA"/>
</dbReference>
<gene>
    <name evidence="11" type="ORF">MYCIT1_LOCUS27365</name>
</gene>
<dbReference type="InterPro" id="IPR017853">
    <property type="entry name" value="GH"/>
</dbReference>
<dbReference type="EC" id="3.2.1.22" evidence="3 7"/>
<dbReference type="SUPFAM" id="SSF51011">
    <property type="entry name" value="Glycosyl hydrolase domain"/>
    <property type="match status" value="1"/>
</dbReference>
<evidence type="ECO:0000256" key="1">
    <source>
        <dbReference type="ARBA" id="ARBA00001255"/>
    </source>
</evidence>
<keyword evidence="9" id="KW-1133">Transmembrane helix</keyword>
<dbReference type="InterPro" id="IPR002241">
    <property type="entry name" value="Glyco_hydro_27"/>
</dbReference>
<dbReference type="GO" id="GO:0005975">
    <property type="term" value="P:carbohydrate metabolic process"/>
    <property type="evidence" value="ECO:0007669"/>
    <property type="project" value="InterPro"/>
</dbReference>
<feature type="region of interest" description="Disordered" evidence="8">
    <location>
        <begin position="177"/>
        <end position="223"/>
    </location>
</feature>
<proteinExistence type="inferred from homology"/>
<dbReference type="GO" id="GO:0004557">
    <property type="term" value="F:alpha-galactosidase activity"/>
    <property type="evidence" value="ECO:0007669"/>
    <property type="project" value="UniProtKB-EC"/>
</dbReference>
<dbReference type="Proteomes" id="UP001295794">
    <property type="component" value="Unassembled WGS sequence"/>
</dbReference>
<dbReference type="Pfam" id="PF17801">
    <property type="entry name" value="Melibiase_C"/>
    <property type="match status" value="1"/>
</dbReference>
<feature type="compositionally biased region" description="Low complexity" evidence="8">
    <location>
        <begin position="108"/>
        <end position="126"/>
    </location>
</feature>
<evidence type="ECO:0000256" key="5">
    <source>
        <dbReference type="ARBA" id="ARBA00022801"/>
    </source>
</evidence>